<name>A0AAU9J0Q0_9CILI</name>
<gene>
    <name evidence="4" type="ORF">BSTOLATCC_MIC24090</name>
</gene>
<dbReference type="SMART" id="SM01335">
    <property type="entry name" value="PADR1"/>
    <property type="match status" value="1"/>
</dbReference>
<evidence type="ECO:0000313" key="5">
    <source>
        <dbReference type="Proteomes" id="UP001162131"/>
    </source>
</evidence>
<dbReference type="Pfam" id="PF08063">
    <property type="entry name" value="Zn_ribbon_PADR1"/>
    <property type="match status" value="1"/>
</dbReference>
<evidence type="ECO:0000256" key="1">
    <source>
        <dbReference type="SAM" id="MobiDB-lite"/>
    </source>
</evidence>
<dbReference type="GO" id="GO:0008270">
    <property type="term" value="F:zinc ion binding"/>
    <property type="evidence" value="ECO:0007669"/>
    <property type="project" value="InterPro"/>
</dbReference>
<organism evidence="4 5">
    <name type="scientific">Blepharisma stoltei</name>
    <dbReference type="NCBI Taxonomy" id="1481888"/>
    <lineage>
        <taxon>Eukaryota</taxon>
        <taxon>Sar</taxon>
        <taxon>Alveolata</taxon>
        <taxon>Ciliophora</taxon>
        <taxon>Postciliodesmatophora</taxon>
        <taxon>Heterotrichea</taxon>
        <taxon>Heterotrichida</taxon>
        <taxon>Blepharismidae</taxon>
        <taxon>Blepharisma</taxon>
    </lineage>
</organism>
<dbReference type="InterPro" id="IPR049296">
    <property type="entry name" value="PARP1-like_PADR1_N"/>
</dbReference>
<protein>
    <recommendedName>
        <fullName evidence="6">SAP domain-containing protein</fullName>
    </recommendedName>
</protein>
<dbReference type="AlphaFoldDB" id="A0AAU9J0Q0"/>
<keyword evidence="5" id="KW-1185">Reference proteome</keyword>
<dbReference type="Gene3D" id="3.90.640.80">
    <property type="match status" value="1"/>
</dbReference>
<comment type="caution">
    <text evidence="4">The sequence shown here is derived from an EMBL/GenBank/DDBJ whole genome shotgun (WGS) entry which is preliminary data.</text>
</comment>
<evidence type="ECO:0000313" key="4">
    <source>
        <dbReference type="EMBL" id="CAG9319539.1"/>
    </source>
</evidence>
<evidence type="ECO:0000259" key="3">
    <source>
        <dbReference type="Pfam" id="PF21728"/>
    </source>
</evidence>
<dbReference type="Proteomes" id="UP001162131">
    <property type="component" value="Unassembled WGS sequence"/>
</dbReference>
<dbReference type="PROSITE" id="PS52007">
    <property type="entry name" value="PADR1"/>
    <property type="match status" value="1"/>
</dbReference>
<feature type="domain" description="PARP1-like PADR1" evidence="2">
    <location>
        <begin position="139"/>
        <end position="185"/>
    </location>
</feature>
<accession>A0AAU9J0Q0</accession>
<feature type="compositionally biased region" description="Basic and acidic residues" evidence="1">
    <location>
        <begin position="8"/>
        <end position="31"/>
    </location>
</feature>
<feature type="region of interest" description="Disordered" evidence="1">
    <location>
        <begin position="1"/>
        <end position="80"/>
    </location>
</feature>
<evidence type="ECO:0000259" key="2">
    <source>
        <dbReference type="Pfam" id="PF08063"/>
    </source>
</evidence>
<sequence>MVSTRNKKAQESKKEKPLPKSAKAEKASADKKKSKAKQVKKEIKVEKKKEKVAAKANQKRQTPPQLEKESKKAKAKPKAAPQILGYTPDQYDRYKQLIIEYKGKTNDELKSILRKNDQKVSGTKDELAERIADGVVLGAIPKCPSCGGGRPKFDFKKGTYYCAGYRDDVDFVNCHKKYSLSDLPRNSWLL</sequence>
<dbReference type="InterPro" id="IPR012982">
    <property type="entry name" value="PARP1-like_PADR1_Zn_ribbon"/>
</dbReference>
<dbReference type="EMBL" id="CAJZBQ010000023">
    <property type="protein sequence ID" value="CAG9319539.1"/>
    <property type="molecule type" value="Genomic_DNA"/>
</dbReference>
<feature type="compositionally biased region" description="Basic and acidic residues" evidence="1">
    <location>
        <begin position="39"/>
        <end position="53"/>
    </location>
</feature>
<feature type="domain" description="PARP1-like PADR1" evidence="3">
    <location>
        <begin position="105"/>
        <end position="138"/>
    </location>
</feature>
<dbReference type="Pfam" id="PF21728">
    <property type="entry name" value="PADR1_N"/>
    <property type="match status" value="1"/>
</dbReference>
<reference evidence="4" key="1">
    <citation type="submission" date="2021-09" db="EMBL/GenBank/DDBJ databases">
        <authorList>
            <consortium name="AG Swart"/>
            <person name="Singh M."/>
            <person name="Singh A."/>
            <person name="Seah K."/>
            <person name="Emmerich C."/>
        </authorList>
    </citation>
    <scope>NUCLEOTIDE SEQUENCE</scope>
    <source>
        <strain evidence="4">ATCC30299</strain>
    </source>
</reference>
<proteinExistence type="predicted"/>
<evidence type="ECO:0008006" key="6">
    <source>
        <dbReference type="Google" id="ProtNLM"/>
    </source>
</evidence>